<evidence type="ECO:0008006" key="4">
    <source>
        <dbReference type="Google" id="ProtNLM"/>
    </source>
</evidence>
<accession>A0ABV0EWD6</accession>
<reference evidence="2 3" key="2">
    <citation type="submission" date="2024-02" db="EMBL/GenBank/DDBJ databases">
        <title>The Genome Sequence of Enterococcus sp. DIV0159.</title>
        <authorList>
            <person name="Earl A."/>
            <person name="Manson A."/>
            <person name="Gilmore M."/>
            <person name="Sanders J."/>
            <person name="Shea T."/>
            <person name="Howe W."/>
            <person name="Livny J."/>
            <person name="Cuomo C."/>
            <person name="Neafsey D."/>
            <person name="Birren B."/>
        </authorList>
    </citation>
    <scope>NUCLEOTIDE SEQUENCE [LARGE SCALE GENOMIC DNA]</scope>
    <source>
        <strain evidence="2 3">665A</strain>
    </source>
</reference>
<evidence type="ECO:0000313" key="1">
    <source>
        <dbReference type="EMBL" id="MEO1772536.1"/>
    </source>
</evidence>
<dbReference type="Proteomes" id="UP000664357">
    <property type="component" value="Unassembled WGS sequence"/>
</dbReference>
<dbReference type="EMBL" id="JAFREL020000004">
    <property type="protein sequence ID" value="MEO1772536.1"/>
    <property type="molecule type" value="Genomic_DNA"/>
</dbReference>
<dbReference type="RefSeq" id="WP_207702676.1">
    <property type="nucleotide sequence ID" value="NZ_JAFREL020000004.1"/>
</dbReference>
<sequence length="86" mass="9863">MAEQLFQCGFCSELTPLIMKQDKLSDGIQHNYAECKQCKGKVTHSYTNKRISGLMVKQQHTKPGKKKAELAELILSEMDELKKNYE</sequence>
<evidence type="ECO:0000313" key="3">
    <source>
        <dbReference type="Proteomes" id="UP000664357"/>
    </source>
</evidence>
<organism evidence="2 3">
    <name type="scientific">Candidatus Enterococcus ferrettii</name>
    <dbReference type="NCBI Taxonomy" id="2815324"/>
    <lineage>
        <taxon>Bacteria</taxon>
        <taxon>Bacillati</taxon>
        <taxon>Bacillota</taxon>
        <taxon>Bacilli</taxon>
        <taxon>Lactobacillales</taxon>
        <taxon>Enterococcaceae</taxon>
        <taxon>Enterococcus</taxon>
    </lineage>
</organism>
<name>A0ABV0EWD6_9ENTE</name>
<proteinExistence type="predicted"/>
<dbReference type="EMBL" id="JAFREL020000006">
    <property type="protein sequence ID" value="MEO1772982.1"/>
    <property type="molecule type" value="Genomic_DNA"/>
</dbReference>
<protein>
    <recommendedName>
        <fullName evidence="4">Phage protein</fullName>
    </recommendedName>
</protein>
<comment type="caution">
    <text evidence="2">The sequence shown here is derived from an EMBL/GenBank/DDBJ whole genome shotgun (WGS) entry which is preliminary data.</text>
</comment>
<keyword evidence="3" id="KW-1185">Reference proteome</keyword>
<gene>
    <name evidence="1" type="ORF">JZO67_004518</name>
    <name evidence="2" type="ORF">JZO67_004965</name>
</gene>
<evidence type="ECO:0000313" key="2">
    <source>
        <dbReference type="EMBL" id="MEO1772982.1"/>
    </source>
</evidence>
<reference evidence="2" key="1">
    <citation type="submission" date="2021-03" db="EMBL/GenBank/DDBJ databases">
        <authorList>
            <person name="Gilmore M.S."/>
            <person name="Schwartzman J."/>
            <person name="Van Tyne D."/>
            <person name="Martin M."/>
            <person name="Earl A.M."/>
            <person name="Manson A.L."/>
            <person name="Straub T."/>
            <person name="Salamzade R."/>
            <person name="Saavedra J."/>
            <person name="Lebreton F."/>
            <person name="Prichula J."/>
            <person name="Schaufler K."/>
            <person name="Gaca A."/>
            <person name="Sgardioli B."/>
            <person name="Wagenaar J."/>
            <person name="Strong T."/>
        </authorList>
    </citation>
    <scope>NUCLEOTIDE SEQUENCE</scope>
    <source>
        <strain evidence="2">665A</strain>
    </source>
</reference>